<sequence>MDTPWWTVDPTTAPPHTVDRLLLAVEHHITLRTSPNDLARRRAHRWLHANGLSTLIDPPH</sequence>
<keyword evidence="2" id="KW-1185">Reference proteome</keyword>
<protein>
    <submittedName>
        <fullName evidence="1">Uncharacterized protein</fullName>
    </submittedName>
</protein>
<name>A0A1H9XBV3_9PSEU</name>
<proteinExistence type="predicted"/>
<reference evidence="2" key="1">
    <citation type="submission" date="2016-10" db="EMBL/GenBank/DDBJ databases">
        <authorList>
            <person name="Varghese N."/>
            <person name="Submissions S."/>
        </authorList>
    </citation>
    <scope>NUCLEOTIDE SEQUENCE [LARGE SCALE GENOMIC DNA]</scope>
    <source>
        <strain evidence="2">DSM 44260</strain>
    </source>
</reference>
<evidence type="ECO:0000313" key="2">
    <source>
        <dbReference type="Proteomes" id="UP000199051"/>
    </source>
</evidence>
<dbReference type="EMBL" id="FOGI01000014">
    <property type="protein sequence ID" value="SES43650.1"/>
    <property type="molecule type" value="Genomic_DNA"/>
</dbReference>
<dbReference type="STRING" id="155974.SAMN04487818_11432"/>
<accession>A0A1H9XBV3</accession>
<evidence type="ECO:0000313" key="1">
    <source>
        <dbReference type="EMBL" id="SES43650.1"/>
    </source>
</evidence>
<organism evidence="1 2">
    <name type="scientific">Actinokineospora terrae</name>
    <dbReference type="NCBI Taxonomy" id="155974"/>
    <lineage>
        <taxon>Bacteria</taxon>
        <taxon>Bacillati</taxon>
        <taxon>Actinomycetota</taxon>
        <taxon>Actinomycetes</taxon>
        <taxon>Pseudonocardiales</taxon>
        <taxon>Pseudonocardiaceae</taxon>
        <taxon>Actinokineospora</taxon>
    </lineage>
</organism>
<dbReference type="RefSeq" id="WP_092785287.1">
    <property type="nucleotide sequence ID" value="NZ_FOGI01000014.1"/>
</dbReference>
<gene>
    <name evidence="1" type="ORF">SAMN04487818_11432</name>
</gene>
<dbReference type="AlphaFoldDB" id="A0A1H9XBV3"/>
<dbReference type="Proteomes" id="UP000199051">
    <property type="component" value="Unassembled WGS sequence"/>
</dbReference>